<dbReference type="Proteomes" id="UP001162131">
    <property type="component" value="Unassembled WGS sequence"/>
</dbReference>
<evidence type="ECO:0000256" key="2">
    <source>
        <dbReference type="SAM" id="MobiDB-lite"/>
    </source>
</evidence>
<feature type="region of interest" description="Disordered" evidence="2">
    <location>
        <begin position="1077"/>
        <end position="1103"/>
    </location>
</feature>
<name>A0AAU9JR35_9CILI</name>
<sequence length="1551" mass="183777">MERKPSVGDLQRNRELHELIDQIEVPEGSFSDMSSELISGRSAYDHDSSAYKDMQTSPERPPIEDFFESSMNSTINQNTDIEHPRHLNFDESRPESSCSQPQSRAFTPKQISKMMNWSRAHITQTEGLFPQVSAPSMSIDQDLDFWDQSQNDSSMPPALVRPHSSIEKIDIAIPSSRRPGSSHGLPVLDYPTHDENEALTFSPGNHDQGWFMGPTDINSKRSSANNSFRANKKGNLASDAISQGSALLSNQMKTHDASLIQARENSIIYDDNQKLKNDISNIKIALKKEQEMHEITQKELYDNAAYAKKLEAERGDFLQKISDLEEHLKMLQYKYKDQSSLEQMQGKSLGYAREEIRQLKLYIDEKDKKIEDLTHALSQRSIIESTTPREKEIEELTMEISGLKIVNNAKMKEIQAHLDKIDFLQKSKEQLENEFLAFKQSSEVKLNQFDQQLKKEKAKNEEKDKEILNLKEAFNEASKKLKIFNEDSQKEFDDLKMAKLQIETLETQLNDVQAGRTTNADYETHLNKIKDQYEKKILKSQDENNILKKRISSYEEEISQLKWQINSKNKPETAIDDLEEKETIAIMEAEIHNMHQEIIDLTAKIEEYKNNDRNSNEIIHDLNDKIEELAQELEEEKSKKKSDIRIIENNQLEQNKTIRRLESELQLSKELASQYQEEMENLRHANNQAQNLIDNYKRQIEEQRGHLHRDSLKKIELEKDEPNQEAQKLKSSLQSLQAKYKAETEDLLQTLKERDERIEELENEISSYPDPENLEKDIREEYEKKIAIFEKKISESEKENKTKIRIIEEKYEKNLELKLDECEKLFKEKIEEIRTKYEKERSNLIDRFEHEKSDLEDEIKRLKNEIKIRSEKIMQHEKTQEELLSIDDTLSSRLEEMEIEYKEKIQEFKSKLSKDFTEKEQKINMECEENIRKIKEDCDKQIQIERERHQDLMNIKEQSLLLDTQRSQDELLVILQEKEKEWQELLKKEKNQLEKELLLKEQKIESLKEAHEIEQKRIKEEIKQDYKEKLNNAKQEHLKQKREWEREQRKLKEAAENSLEAAKKEVEVSELEKLNHERKEWERKTKQKISLMQSKHQKELQDKEESLKLEAEKEKNEAIKSITEQLKKTFKQREEETKKFFEEVKEAALIEKSHEIEIKIRKELQENYINAVKQLEEQYAKEKETLREELHKRSEDFRKQSCLTSFDSSYYSDMPFSSGRKRWGGDEENEGFSGKKNELEEVYKYLEAEVENYINFQMWLKTPNRNMKKKFSEFTELLSVFVNSLQMMWESQHKAELEEMKQEINKKMEIQLAVKKRQSSSLTENEGQNIIKYSEEIAKLRVALEEYKERQRRYEEELKNTAMIKEKQRKYEDELKNLSQEYKNHMLKTKKWIENATNEKTAWNEERSRLSQAIEELTVKLKDSEENQPISPEMLSPEETCNLVLSIFNRSNKDSLITQMLQKNSDFIFILQEFIDHNTVRRRNLSYQENLTYDLPTQNHKLAYPPNAHHSEILDTYISSTPRGFTNQSKVDTSLPPYLPHHRSSPWLIKS</sequence>
<feature type="region of interest" description="Disordered" evidence="2">
    <location>
        <begin position="40"/>
        <end position="66"/>
    </location>
</feature>
<proteinExistence type="predicted"/>
<evidence type="ECO:0000313" key="3">
    <source>
        <dbReference type="EMBL" id="CAG9327575.1"/>
    </source>
</evidence>
<accession>A0AAU9JR35</accession>
<feature type="coiled-coil region" evidence="1">
    <location>
        <begin position="1290"/>
        <end position="1427"/>
    </location>
</feature>
<evidence type="ECO:0000313" key="4">
    <source>
        <dbReference type="Proteomes" id="UP001162131"/>
    </source>
</evidence>
<comment type="caution">
    <text evidence="3">The sequence shown here is derived from an EMBL/GenBank/DDBJ whole genome shotgun (WGS) entry which is preliminary data.</text>
</comment>
<protein>
    <submittedName>
        <fullName evidence="3">Uncharacterized protein</fullName>
    </submittedName>
</protein>
<keyword evidence="1" id="KW-0175">Coiled coil</keyword>
<dbReference type="EMBL" id="CAJZBQ010000044">
    <property type="protein sequence ID" value="CAG9327575.1"/>
    <property type="molecule type" value="Genomic_DNA"/>
</dbReference>
<evidence type="ECO:0000256" key="1">
    <source>
        <dbReference type="SAM" id="Coils"/>
    </source>
</evidence>
<feature type="coiled-coil region" evidence="1">
    <location>
        <begin position="414"/>
        <end position="914"/>
    </location>
</feature>
<reference evidence="3" key="1">
    <citation type="submission" date="2021-09" db="EMBL/GenBank/DDBJ databases">
        <authorList>
            <consortium name="AG Swart"/>
            <person name="Singh M."/>
            <person name="Singh A."/>
            <person name="Seah K."/>
            <person name="Emmerich C."/>
        </authorList>
    </citation>
    <scope>NUCLEOTIDE SEQUENCE</scope>
    <source>
        <strain evidence="3">ATCC30299</strain>
    </source>
</reference>
<gene>
    <name evidence="3" type="ORF">BSTOLATCC_MIC44208</name>
</gene>
<organism evidence="3 4">
    <name type="scientific">Blepharisma stoltei</name>
    <dbReference type="NCBI Taxonomy" id="1481888"/>
    <lineage>
        <taxon>Eukaryota</taxon>
        <taxon>Sar</taxon>
        <taxon>Alveolata</taxon>
        <taxon>Ciliophora</taxon>
        <taxon>Postciliodesmatophora</taxon>
        <taxon>Heterotrichea</taxon>
        <taxon>Heterotrichida</taxon>
        <taxon>Blepharismidae</taxon>
        <taxon>Blepharisma</taxon>
    </lineage>
</organism>
<keyword evidence="4" id="KW-1185">Reference proteome</keyword>
<feature type="coiled-coil region" evidence="1">
    <location>
        <begin position="272"/>
        <end position="327"/>
    </location>
</feature>